<evidence type="ECO:0000256" key="1">
    <source>
        <dbReference type="ARBA" id="ARBA00005382"/>
    </source>
</evidence>
<keyword evidence="4" id="KW-0326">Glycosidase</keyword>
<name>A0ABX5SFB8_9BURK</name>
<comment type="similarity">
    <text evidence="1 4">Belongs to the glycosyl hydrolase 30 family.</text>
</comment>
<evidence type="ECO:0000256" key="2">
    <source>
        <dbReference type="ARBA" id="ARBA00022729"/>
    </source>
</evidence>
<dbReference type="Pfam" id="PF17189">
    <property type="entry name" value="Glyco_hydro_30C"/>
    <property type="match status" value="1"/>
</dbReference>
<evidence type="ECO:0000256" key="4">
    <source>
        <dbReference type="RuleBase" id="RU361188"/>
    </source>
</evidence>
<dbReference type="PANTHER" id="PTHR11069:SF23">
    <property type="entry name" value="LYSOSOMAL ACID GLUCOSYLCERAMIDASE"/>
    <property type="match status" value="1"/>
</dbReference>
<proteinExistence type="inferred from homology"/>
<feature type="compositionally biased region" description="Gly residues" evidence="5">
    <location>
        <begin position="29"/>
        <end position="40"/>
    </location>
</feature>
<protein>
    <submittedName>
        <fullName evidence="8">Glycosyl hydrolase</fullName>
    </submittedName>
</protein>
<reference evidence="8 9" key="1">
    <citation type="submission" date="2019-03" db="EMBL/GenBank/DDBJ databases">
        <title>Draft Genome Sequences of Six Type Strains of the Genus Massilia.</title>
        <authorList>
            <person name="Miess H."/>
            <person name="Frediansyhah A."/>
            <person name="Gross H."/>
        </authorList>
    </citation>
    <scope>NUCLEOTIDE SEQUENCE [LARGE SCALE GENOMIC DNA]</scope>
    <source>
        <strain evidence="8 9">DSM 17505</strain>
    </source>
</reference>
<evidence type="ECO:0000259" key="7">
    <source>
        <dbReference type="Pfam" id="PF17189"/>
    </source>
</evidence>
<gene>
    <name evidence="8" type="ORF">E1742_25285</name>
</gene>
<dbReference type="GO" id="GO:0016787">
    <property type="term" value="F:hydrolase activity"/>
    <property type="evidence" value="ECO:0007669"/>
    <property type="project" value="UniProtKB-KW"/>
</dbReference>
<dbReference type="PANTHER" id="PTHR11069">
    <property type="entry name" value="GLUCOSYLCERAMIDASE"/>
    <property type="match status" value="1"/>
</dbReference>
<accession>A0ABX5SFB8</accession>
<evidence type="ECO:0000256" key="3">
    <source>
        <dbReference type="ARBA" id="ARBA00022801"/>
    </source>
</evidence>
<dbReference type="Pfam" id="PF02055">
    <property type="entry name" value="Glyco_hydro_30"/>
    <property type="match status" value="1"/>
</dbReference>
<dbReference type="Gene3D" id="3.20.20.80">
    <property type="entry name" value="Glycosidases"/>
    <property type="match status" value="1"/>
</dbReference>
<feature type="domain" description="Glycosyl hydrolase family 30 TIM-barrel" evidence="6">
    <location>
        <begin position="126"/>
        <end position="454"/>
    </location>
</feature>
<dbReference type="InterPro" id="IPR033453">
    <property type="entry name" value="Glyco_hydro_30_TIM-barrel"/>
</dbReference>
<evidence type="ECO:0000256" key="5">
    <source>
        <dbReference type="SAM" id="MobiDB-lite"/>
    </source>
</evidence>
<keyword evidence="2" id="KW-0732">Signal</keyword>
<feature type="domain" description="Glycosyl hydrolase family 30 beta sandwich" evidence="7">
    <location>
        <begin position="458"/>
        <end position="517"/>
    </location>
</feature>
<sequence>MSGHRRWHECDGKSVHASGLGRAGRCRAGAGGVRRQGTRGGAVRTVRCRHPGGTGTAAQPDRTVMADNGDGTVLLARQPDLVLADVATPDVPTPGAPAQSLDGPAALHGTVPVPIDVDAAGRRQLIAGFGVGLSDASAWLIRNRLDEDARKSLLRELFDAQSGLGLRLLRLAVGSSEFARDRYSLDDVPPGQQDPNLAQLSIERDREAVLPVARSALAVNPALRFVAAPHSAPGWMKSSDSLVRGTLRPEATAAYARYLRRFVDLYREEGVPVFALTLQHQPRAEPADAPGMLLDAAARVALAGQLAPGPGGTRILELDDSWDAVDDALKVLGDPAAQAHLAGTAWHCYGGDVSAQTAVHDAYPGKEIYLTECSGGTWAPGFGDGLVHFGGTAVVGAVRNWATGIMLGNLALDEAGGPRIGGCAGCRGLVTIGADGGVVRHPEYYALAHASRFVRPDAVHVTSTGPVDGVSNAAFANADGSLVLVVVNAATVPRDIRVRTAERTFGARLSSASMATYVWNVPE</sequence>
<dbReference type="InterPro" id="IPR033452">
    <property type="entry name" value="GH30_C"/>
</dbReference>
<dbReference type="InterPro" id="IPR017853">
    <property type="entry name" value="GH"/>
</dbReference>
<dbReference type="InterPro" id="IPR013780">
    <property type="entry name" value="Glyco_hydro_b"/>
</dbReference>
<evidence type="ECO:0000313" key="8">
    <source>
        <dbReference type="EMBL" id="QBQ39083.1"/>
    </source>
</evidence>
<evidence type="ECO:0000313" key="9">
    <source>
        <dbReference type="Proteomes" id="UP000294359"/>
    </source>
</evidence>
<dbReference type="EMBL" id="CP038026">
    <property type="protein sequence ID" value="QBQ39083.1"/>
    <property type="molecule type" value="Genomic_DNA"/>
</dbReference>
<dbReference type="Proteomes" id="UP000294359">
    <property type="component" value="Chromosome"/>
</dbReference>
<dbReference type="SUPFAM" id="SSF51445">
    <property type="entry name" value="(Trans)glycosidases"/>
    <property type="match status" value="1"/>
</dbReference>
<feature type="region of interest" description="Disordered" evidence="5">
    <location>
        <begin position="1"/>
        <end position="41"/>
    </location>
</feature>
<keyword evidence="3 4" id="KW-0378">Hydrolase</keyword>
<dbReference type="InterPro" id="IPR001139">
    <property type="entry name" value="Glyco_hydro_30"/>
</dbReference>
<dbReference type="Gene3D" id="2.60.40.1180">
    <property type="entry name" value="Golgi alpha-mannosidase II"/>
    <property type="match status" value="1"/>
</dbReference>
<keyword evidence="9" id="KW-1185">Reference proteome</keyword>
<evidence type="ECO:0000259" key="6">
    <source>
        <dbReference type="Pfam" id="PF02055"/>
    </source>
</evidence>
<organism evidence="8 9">
    <name type="scientific">Pseudoduganella plicata</name>
    <dbReference type="NCBI Taxonomy" id="321984"/>
    <lineage>
        <taxon>Bacteria</taxon>
        <taxon>Pseudomonadati</taxon>
        <taxon>Pseudomonadota</taxon>
        <taxon>Betaproteobacteria</taxon>
        <taxon>Burkholderiales</taxon>
        <taxon>Oxalobacteraceae</taxon>
        <taxon>Telluria group</taxon>
        <taxon>Pseudoduganella</taxon>
    </lineage>
</organism>